<dbReference type="EMBL" id="CP136958">
    <property type="protein sequence ID" value="WOT03250.1"/>
    <property type="molecule type" value="Genomic_DNA"/>
</dbReference>
<accession>A0AAF0YTM8</accession>
<gene>
    <name evidence="1" type="ORF">CYJ47_05705</name>
</gene>
<dbReference type="KEGG" id="cpyr:CYJ47_05705"/>
<protein>
    <submittedName>
        <fullName evidence="1">Uncharacterized protein</fullName>
    </submittedName>
</protein>
<reference evidence="1" key="2">
    <citation type="submission" date="2023-10" db="EMBL/GenBank/DDBJ databases">
        <authorList>
            <person name="Choi B."/>
        </authorList>
    </citation>
    <scope>NUCLEOTIDE SEQUENCE</scope>
    <source>
        <strain evidence="1">UMB0763</strain>
    </source>
</reference>
<evidence type="ECO:0000313" key="2">
    <source>
        <dbReference type="Proteomes" id="UP000234560"/>
    </source>
</evidence>
<proteinExistence type="predicted"/>
<dbReference type="AlphaFoldDB" id="A0AAF0YTM8"/>
<name>A0AAF0YTM8_9CORY</name>
<reference evidence="1" key="1">
    <citation type="submission" date="2017-12" db="EMBL/GenBank/DDBJ databases">
        <authorList>
            <person name="Thomas-White K."/>
            <person name="Wolfe A.J."/>
        </authorList>
    </citation>
    <scope>NUCLEOTIDE SEQUENCE</scope>
    <source>
        <strain evidence="1">UMB0763</strain>
    </source>
</reference>
<organism evidence="1 2">
    <name type="scientific">Corynebacterium pyruviciproducens</name>
    <dbReference type="NCBI Taxonomy" id="598660"/>
    <lineage>
        <taxon>Bacteria</taxon>
        <taxon>Bacillati</taxon>
        <taxon>Actinomycetota</taxon>
        <taxon>Actinomycetes</taxon>
        <taxon>Mycobacteriales</taxon>
        <taxon>Corynebacteriaceae</taxon>
        <taxon>Corynebacterium</taxon>
    </lineage>
</organism>
<evidence type="ECO:0000313" key="1">
    <source>
        <dbReference type="EMBL" id="WOT03250.1"/>
    </source>
</evidence>
<dbReference type="Proteomes" id="UP000234560">
    <property type="component" value="Chromosome"/>
</dbReference>
<dbReference type="RefSeq" id="WP_143485520.1">
    <property type="nucleotide sequence ID" value="NZ_CP136958.1"/>
</dbReference>
<sequence>MFKMSELCRWCGLAGELRFSTKTGMNKHVCAAKAGTCGLNRAVFARDYARFAGAFGAGEKMFMQDVDYPGTVGNVELRN</sequence>